<gene>
    <name evidence="2" type="ORF">FHS27_003196</name>
</gene>
<proteinExistence type="predicted"/>
<sequence length="77" mass="8336">MAFIDVRSTINTLDAIGAQKSIAEKTHCNGGHIFAIKDSHPKLANAIREHCESAHEEGLKANGVNSKKTVGKKRGRQ</sequence>
<dbReference type="EMBL" id="JACHXU010000010">
    <property type="protein sequence ID" value="MBB3207375.1"/>
    <property type="molecule type" value="Genomic_DNA"/>
</dbReference>
<keyword evidence="3" id="KW-1185">Reference proteome</keyword>
<dbReference type="AlphaFoldDB" id="A0A7W5DZL3"/>
<comment type="caution">
    <text evidence="2">The sequence shown here is derived from an EMBL/GenBank/DDBJ whole genome shotgun (WGS) entry which is preliminary data.</text>
</comment>
<evidence type="ECO:0000313" key="3">
    <source>
        <dbReference type="Proteomes" id="UP000536179"/>
    </source>
</evidence>
<accession>A0A7W5DZL3</accession>
<dbReference type="InterPro" id="IPR051698">
    <property type="entry name" value="Transposase_11-like"/>
</dbReference>
<dbReference type="Proteomes" id="UP000536179">
    <property type="component" value="Unassembled WGS sequence"/>
</dbReference>
<protein>
    <submittedName>
        <fullName evidence="2">Putative transposase YbfD/YdcC</fullName>
    </submittedName>
</protein>
<dbReference type="PANTHER" id="PTHR30298">
    <property type="entry name" value="H REPEAT-ASSOCIATED PREDICTED TRANSPOSASE"/>
    <property type="match status" value="1"/>
</dbReference>
<evidence type="ECO:0000256" key="1">
    <source>
        <dbReference type="SAM" id="MobiDB-lite"/>
    </source>
</evidence>
<evidence type="ECO:0000313" key="2">
    <source>
        <dbReference type="EMBL" id="MBB3207375.1"/>
    </source>
</evidence>
<reference evidence="2 3" key="1">
    <citation type="submission" date="2020-08" db="EMBL/GenBank/DDBJ databases">
        <title>Genomic Encyclopedia of Type Strains, Phase III (KMG-III): the genomes of soil and plant-associated and newly described type strains.</title>
        <authorList>
            <person name="Whitman W."/>
        </authorList>
    </citation>
    <scope>NUCLEOTIDE SEQUENCE [LARGE SCALE GENOMIC DNA]</scope>
    <source>
        <strain evidence="2 3">CECT 8075</strain>
    </source>
</reference>
<name>A0A7W5DZL3_9BACT</name>
<dbReference type="PANTHER" id="PTHR30298:SF0">
    <property type="entry name" value="PROTEIN YBFL-RELATED"/>
    <property type="match status" value="1"/>
</dbReference>
<organism evidence="2 3">
    <name type="scientific">Aporhodopirellula rubra</name>
    <dbReference type="NCBI Taxonomy" id="980271"/>
    <lineage>
        <taxon>Bacteria</taxon>
        <taxon>Pseudomonadati</taxon>
        <taxon>Planctomycetota</taxon>
        <taxon>Planctomycetia</taxon>
        <taxon>Pirellulales</taxon>
        <taxon>Pirellulaceae</taxon>
        <taxon>Aporhodopirellula</taxon>
    </lineage>
</organism>
<feature type="region of interest" description="Disordered" evidence="1">
    <location>
        <begin position="56"/>
        <end position="77"/>
    </location>
</feature>